<gene>
    <name evidence="2" type="ORF">MNBD_BACTEROID01-1750</name>
</gene>
<dbReference type="InterPro" id="IPR010177">
    <property type="entry name" value="Paired_CXXCH_1"/>
</dbReference>
<proteinExistence type="predicted"/>
<accession>A0A3B0TWB2</accession>
<sequence length="206" mass="21478">MKSAHIFLSLFFIACLAQFSFGQGITGTDHDFSGRSWNSSGEICIVCHTPHNANGNVVGAPLWNHQVTGATFTPYSSTTLDATVGQPAGNSKLCLSCHDGTVAVENYGNVTNGAELISGSELIGTDLSNDHPISFSYDATLATNDGGLFDPTTQTSGLGGTINDDMLFAGQLECASCHDVHNGAGIGNFLRKSNASSALCLTCHNK</sequence>
<dbReference type="EMBL" id="UOEP01000134">
    <property type="protein sequence ID" value="VAW21060.1"/>
    <property type="molecule type" value="Genomic_DNA"/>
</dbReference>
<name>A0A3B0TWB2_9ZZZZ</name>
<evidence type="ECO:0000259" key="1">
    <source>
        <dbReference type="Pfam" id="PF09699"/>
    </source>
</evidence>
<reference evidence="2" key="1">
    <citation type="submission" date="2018-06" db="EMBL/GenBank/DDBJ databases">
        <authorList>
            <person name="Zhirakovskaya E."/>
        </authorList>
    </citation>
    <scope>NUCLEOTIDE SEQUENCE</scope>
</reference>
<dbReference type="InterPro" id="IPR036280">
    <property type="entry name" value="Multihaem_cyt_sf"/>
</dbReference>
<dbReference type="SUPFAM" id="SSF48695">
    <property type="entry name" value="Multiheme cytochromes"/>
    <property type="match status" value="1"/>
</dbReference>
<evidence type="ECO:0000313" key="2">
    <source>
        <dbReference type="EMBL" id="VAW21060.1"/>
    </source>
</evidence>
<dbReference type="PROSITE" id="PS51257">
    <property type="entry name" value="PROKAR_LIPOPROTEIN"/>
    <property type="match status" value="1"/>
</dbReference>
<dbReference type="Pfam" id="PF09699">
    <property type="entry name" value="Paired_CXXCH_1"/>
    <property type="match status" value="1"/>
</dbReference>
<protein>
    <submittedName>
        <fullName evidence="2">Cytochrome c family protein</fullName>
    </submittedName>
</protein>
<feature type="domain" description="Doubled CXXCH motif" evidence="1">
    <location>
        <begin position="170"/>
        <end position="206"/>
    </location>
</feature>
<organism evidence="2">
    <name type="scientific">hydrothermal vent metagenome</name>
    <dbReference type="NCBI Taxonomy" id="652676"/>
    <lineage>
        <taxon>unclassified sequences</taxon>
        <taxon>metagenomes</taxon>
        <taxon>ecological metagenomes</taxon>
    </lineage>
</organism>
<dbReference type="AlphaFoldDB" id="A0A3B0TWB2"/>